<dbReference type="InterPro" id="IPR023375">
    <property type="entry name" value="ADC_dom_sf"/>
</dbReference>
<dbReference type="GO" id="GO:0004497">
    <property type="term" value="F:monooxygenase activity"/>
    <property type="evidence" value="ECO:0007669"/>
    <property type="project" value="UniProtKB-KW"/>
</dbReference>
<keyword evidence="3" id="KW-0274">FAD</keyword>
<proteinExistence type="inferred from homology"/>
<dbReference type="Pfam" id="PF06314">
    <property type="entry name" value="ADC"/>
    <property type="match status" value="1"/>
</dbReference>
<protein>
    <submittedName>
        <fullName evidence="7">FAD binding domain-containing protein</fullName>
    </submittedName>
</protein>
<dbReference type="Gene3D" id="2.40.400.10">
    <property type="entry name" value="Acetoacetate decarboxylase-like"/>
    <property type="match status" value="1"/>
</dbReference>
<keyword evidence="5" id="KW-0503">Monooxygenase</keyword>
<keyword evidence="4" id="KW-0560">Oxidoreductase</keyword>
<comment type="similarity">
    <text evidence="1">Belongs to the paxM FAD-dependent monooxygenase family.</text>
</comment>
<dbReference type="GO" id="GO:0071949">
    <property type="term" value="F:FAD binding"/>
    <property type="evidence" value="ECO:0007669"/>
    <property type="project" value="InterPro"/>
</dbReference>
<evidence type="ECO:0000256" key="5">
    <source>
        <dbReference type="ARBA" id="ARBA00023033"/>
    </source>
</evidence>
<evidence type="ECO:0000256" key="4">
    <source>
        <dbReference type="ARBA" id="ARBA00023002"/>
    </source>
</evidence>
<evidence type="ECO:0000313" key="7">
    <source>
        <dbReference type="EMBL" id="OBR03127.1"/>
    </source>
</evidence>
<dbReference type="VEuPathDB" id="FungiDB:CH63R_14353"/>
<reference evidence="8" key="1">
    <citation type="journal article" date="2017" name="BMC Genomics">
        <title>Gapless genome assembly of Colletotrichum higginsianum reveals chromosome structure and association of transposable elements with secondary metabolite gene clusters.</title>
        <authorList>
            <person name="Dallery J.-F."/>
            <person name="Lapalu N."/>
            <person name="Zampounis A."/>
            <person name="Pigne S."/>
            <person name="Luyten I."/>
            <person name="Amselem J."/>
            <person name="Wittenberg A.H.J."/>
            <person name="Zhou S."/>
            <person name="de Queiroz M.V."/>
            <person name="Robin G.P."/>
            <person name="Auger A."/>
            <person name="Hainaut M."/>
            <person name="Henrissat B."/>
            <person name="Kim K.-T."/>
            <person name="Lee Y.-H."/>
            <person name="Lespinet O."/>
            <person name="Schwartz D.C."/>
            <person name="Thon M.R."/>
            <person name="O'Connell R.J."/>
        </authorList>
    </citation>
    <scope>NUCLEOTIDE SEQUENCE [LARGE SCALE GENOMIC DNA]</scope>
    <source>
        <strain evidence="8">IMI 349063</strain>
    </source>
</reference>
<dbReference type="Gene3D" id="3.50.50.60">
    <property type="entry name" value="FAD/NAD(P)-binding domain"/>
    <property type="match status" value="1"/>
</dbReference>
<dbReference type="PANTHER" id="PTHR13789">
    <property type="entry name" value="MONOOXYGENASE"/>
    <property type="match status" value="1"/>
</dbReference>
<feature type="domain" description="FAD-binding" evidence="6">
    <location>
        <begin position="35"/>
        <end position="149"/>
    </location>
</feature>
<dbReference type="PRINTS" id="PR00420">
    <property type="entry name" value="RNGMNOXGNASE"/>
</dbReference>
<comment type="caution">
    <text evidence="7">The sequence shown here is derived from an EMBL/GenBank/DDBJ whole genome shotgun (WGS) entry which is preliminary data.</text>
</comment>
<dbReference type="AlphaFoldDB" id="A0A1B7XTM8"/>
<evidence type="ECO:0000256" key="3">
    <source>
        <dbReference type="ARBA" id="ARBA00022827"/>
    </source>
</evidence>
<evidence type="ECO:0000256" key="2">
    <source>
        <dbReference type="ARBA" id="ARBA00022630"/>
    </source>
</evidence>
<dbReference type="Pfam" id="PF01494">
    <property type="entry name" value="FAD_binding_3"/>
    <property type="match status" value="2"/>
</dbReference>
<feature type="domain" description="FAD-binding" evidence="6">
    <location>
        <begin position="311"/>
        <end position="405"/>
    </location>
</feature>
<keyword evidence="8" id="KW-1185">Reference proteome</keyword>
<evidence type="ECO:0000256" key="1">
    <source>
        <dbReference type="ARBA" id="ARBA00007992"/>
    </source>
</evidence>
<dbReference type="KEGG" id="chig:CH63R_14353"/>
<name>A0A1B7XTM8_COLHI</name>
<evidence type="ECO:0000259" key="6">
    <source>
        <dbReference type="Pfam" id="PF01494"/>
    </source>
</evidence>
<dbReference type="InterPro" id="IPR010451">
    <property type="entry name" value="Acetoacetate_decarboxylase"/>
</dbReference>
<dbReference type="InterPro" id="IPR036188">
    <property type="entry name" value="FAD/NAD-bd_sf"/>
</dbReference>
<gene>
    <name evidence="7" type="ORF">CH63R_14353</name>
</gene>
<dbReference type="InterPro" id="IPR002938">
    <property type="entry name" value="FAD-bd"/>
</dbReference>
<dbReference type="InterPro" id="IPR050493">
    <property type="entry name" value="FAD-dep_Monooxygenase_BioMet"/>
</dbReference>
<dbReference type="SUPFAM" id="SSF51905">
    <property type="entry name" value="FAD/NAD(P)-binding domain"/>
    <property type="match status" value="1"/>
</dbReference>
<dbReference type="EMBL" id="LTAN01000010">
    <property type="protein sequence ID" value="OBR03127.1"/>
    <property type="molecule type" value="Genomic_DNA"/>
</dbReference>
<dbReference type="PANTHER" id="PTHR13789:SF261">
    <property type="entry name" value="HYDROXYLASE, PUTATIVE (AFU_ORTHOLOGUE AFUA_7G00590)-RELATED"/>
    <property type="match status" value="1"/>
</dbReference>
<dbReference type="RefSeq" id="XP_018151645.1">
    <property type="nucleotide sequence ID" value="XM_018309327.1"/>
</dbReference>
<dbReference type="SUPFAM" id="SSF54373">
    <property type="entry name" value="FAD-linked reductases, C-terminal domain"/>
    <property type="match status" value="1"/>
</dbReference>
<dbReference type="GO" id="GO:0016829">
    <property type="term" value="F:lyase activity"/>
    <property type="evidence" value="ECO:0007669"/>
    <property type="project" value="InterPro"/>
</dbReference>
<dbReference type="SUPFAM" id="SSF160104">
    <property type="entry name" value="Acetoacetate decarboxylase-like"/>
    <property type="match status" value="1"/>
</dbReference>
<dbReference type="OrthoDB" id="1047367at2759"/>
<accession>A0A1B7XTM8</accession>
<dbReference type="Proteomes" id="UP000092177">
    <property type="component" value="Chromosome 10"/>
</dbReference>
<keyword evidence="2" id="KW-0285">Flavoprotein</keyword>
<sequence>MISPQERCISASEVPGVPAVAPSTNGSDGAGRPLRVIIVGAGIGGLTAAIGLRRNGHRVVLLEQSRLANETGAAVHLTPNANGILRRWGLRAECFGAISNDRIVEKTHDGRLLLDVDLRKANQRWAHPWHIVQRVDLHKALKEAATGPGGYGVPASLHSASKVVAVNAECGSVTLEDGSVTFGDVILGADGIYSRFTIIKPTNHVPPTQSTARSTVDTASLRHTGKAAFRFQISRRAAQEDVISRHLGEYENTFCTWLARDRRVVMYTCDGNKMLNFVCIHPDAEHCTEVREHWIKEASISQLLHCFRDFEPSLRALMSKADPSSLRIWQLLDMEQISWTSNKLALMGDAAHPFTPHQGQGAGMAIEDAAALSVVLSKGTSRETIPARLGLYEDIRKGRVHAVQQSSRRAGEDWEEGKSQLDNNDYNCGHDELDHSTRLFDKWRWSQRPNTVWQTPLGFGPQPGPLQDGYGQQRRIAIHSPMRDFTTISVRFMTSRTLLQNLFPHERFEFKRPNTVCTATWSVTSLNHVPWLARGGYTTLALFVHGVRYTKNDGTVVNGAFVPILFESLADAVVAGREQLGLPKVSCDVHISHCTGSCHATASWRGATFIDITLPDLREEEPRSEAGAVFGETNVLAYHYVPAIGEPGKADAEYACLISHADEGRVQTGGKLHYVARSIGSRVNCAALDWERLPTLHHIAAKLAQLPVYEIVSAKLVKGVVPADKPIAKRIE</sequence>
<dbReference type="GeneID" id="28873434"/>
<organism evidence="7 8">
    <name type="scientific">Colletotrichum higginsianum (strain IMI 349063)</name>
    <name type="common">Crucifer anthracnose fungus</name>
    <dbReference type="NCBI Taxonomy" id="759273"/>
    <lineage>
        <taxon>Eukaryota</taxon>
        <taxon>Fungi</taxon>
        <taxon>Dikarya</taxon>
        <taxon>Ascomycota</taxon>
        <taxon>Pezizomycotina</taxon>
        <taxon>Sordariomycetes</taxon>
        <taxon>Hypocreomycetidae</taxon>
        <taxon>Glomerellales</taxon>
        <taxon>Glomerellaceae</taxon>
        <taxon>Colletotrichum</taxon>
        <taxon>Colletotrichum destructivum species complex</taxon>
    </lineage>
</organism>
<evidence type="ECO:0000313" key="8">
    <source>
        <dbReference type="Proteomes" id="UP000092177"/>
    </source>
</evidence>